<comment type="subcellular location">
    <subcellularLocation>
        <location evidence="2">Membrane</location>
    </subcellularLocation>
</comment>
<dbReference type="FunFam" id="3.30.565.10:FF:000006">
    <property type="entry name" value="Sensor histidine kinase WalK"/>
    <property type="match status" value="1"/>
</dbReference>
<dbReference type="FunFam" id="1.10.287.130:FF:000038">
    <property type="entry name" value="Sensory transduction histidine kinase"/>
    <property type="match status" value="1"/>
</dbReference>
<dbReference type="Gene3D" id="3.30.565.10">
    <property type="entry name" value="Histidine kinase-like ATPase, C-terminal domain"/>
    <property type="match status" value="1"/>
</dbReference>
<dbReference type="InterPro" id="IPR003594">
    <property type="entry name" value="HATPase_dom"/>
</dbReference>
<evidence type="ECO:0000259" key="14">
    <source>
        <dbReference type="PROSITE" id="PS50113"/>
    </source>
</evidence>
<evidence type="ECO:0000256" key="4">
    <source>
        <dbReference type="ARBA" id="ARBA00022553"/>
    </source>
</evidence>
<evidence type="ECO:0000256" key="8">
    <source>
        <dbReference type="ARBA" id="ARBA00022840"/>
    </source>
</evidence>
<feature type="domain" description="PAC" evidence="14">
    <location>
        <begin position="323"/>
        <end position="374"/>
    </location>
</feature>
<dbReference type="PANTHER" id="PTHR43711:SF26">
    <property type="entry name" value="SENSOR HISTIDINE KINASE RCSC"/>
    <property type="match status" value="1"/>
</dbReference>
<keyword evidence="8" id="KW-0067">ATP-binding</keyword>
<dbReference type="InterPro" id="IPR000700">
    <property type="entry name" value="PAS-assoc_C"/>
</dbReference>
<dbReference type="InterPro" id="IPR004358">
    <property type="entry name" value="Sig_transdc_His_kin-like_C"/>
</dbReference>
<reference evidence="15 16" key="1">
    <citation type="submission" date="2014-08" db="EMBL/GenBank/DDBJ databases">
        <authorList>
            <person name="Moulin Lionel"/>
        </authorList>
    </citation>
    <scope>NUCLEOTIDE SEQUENCE [LARGE SCALE GENOMIC DNA]</scope>
</reference>
<dbReference type="EMBL" id="CCNB01000045">
    <property type="protein sequence ID" value="CDX46367.1"/>
    <property type="molecule type" value="Genomic_DNA"/>
</dbReference>
<keyword evidence="5" id="KW-0808">Transferase</keyword>
<dbReference type="Pfam" id="PF00512">
    <property type="entry name" value="HisKA"/>
    <property type="match status" value="1"/>
</dbReference>
<dbReference type="Pfam" id="PF02518">
    <property type="entry name" value="HATPase_c"/>
    <property type="match status" value="1"/>
</dbReference>
<evidence type="ECO:0000256" key="3">
    <source>
        <dbReference type="ARBA" id="ARBA00012438"/>
    </source>
</evidence>
<sequence>MAKADAWGAPGGKAFARRKARNDGLAGNMRLIAEPAYQRLLAAEPLLRRSIPALIIIFLIVIAALRFLSLMNEHDEIERDAKAVLALGAGQMAQAVTADPTAAGANAISLLENIGRQGAMSRAHVLAITDANFKVIAVSPLSTGWQGRMLDSLVLGGQPLFMFGDRAGVMDVSISGQDWFAAVSLSGDRKHAAAVLVPQEAVFDSWRKSMSLNVTLFVLTAGVLIVILYAYFGQAARAQAADRIYLEAHQRIDMALVRGRCGLWDWDMVRGKMYWSRSMYDMLGYEPCDTMLSFGEVDEIIHPDDGDLFELANRIVEREIDHIDQVFRMRHADGQWVWMRARAQVIDPEAPEIQLIGIAVDVTEQRHLALRSEAADMRLRTAIENINESFVLWDAAERLIMCNSKFQKDNGLSDRDVVPGILRDAVEERMLAFASERRLANANGPKGGVSFERQLADGRWLQVNELRTRDGGIVSVGSDITQIKLHQEKLVDSERRLMATIHDLSLARRAEEERASELVELNRKYMKETERAEAANRAKSEFLANMSHELRTPLNAIIGFSELMQQGLFGPLGSERYEEYATDINGSGKYLLGVINDILDMSKIEAGQFSLDREEIDLCPLIKETVRVISLQAAEKSINVETRIADTMRVYADRRAIKQIAINLLSNAVKFTGQGGKITVRARNTSGALLLTIEDNGCGIPKHALGKLGRPFEQVQNQFSKNHTGSGLGLAISRSLAELQGGALKIRSTEGVGTIVSVRIPLKKAPAAVKVAA</sequence>
<evidence type="ECO:0000256" key="2">
    <source>
        <dbReference type="ARBA" id="ARBA00004370"/>
    </source>
</evidence>
<dbReference type="CDD" id="cd16922">
    <property type="entry name" value="HATPase_EvgS-ArcB-TorS-like"/>
    <property type="match status" value="1"/>
</dbReference>
<dbReference type="Pfam" id="PF08447">
    <property type="entry name" value="PAS_3"/>
    <property type="match status" value="1"/>
</dbReference>
<keyword evidence="12" id="KW-0812">Transmembrane</keyword>
<dbReference type="GO" id="GO:0005524">
    <property type="term" value="F:ATP binding"/>
    <property type="evidence" value="ECO:0007669"/>
    <property type="project" value="UniProtKB-KW"/>
</dbReference>
<dbReference type="SUPFAM" id="SSF55785">
    <property type="entry name" value="PYP-like sensor domain (PAS domain)"/>
    <property type="match status" value="2"/>
</dbReference>
<dbReference type="InterPro" id="IPR013655">
    <property type="entry name" value="PAS_fold_3"/>
</dbReference>
<name>A0A090FR77_MESPL</name>
<dbReference type="SUPFAM" id="SSF47384">
    <property type="entry name" value="Homodimeric domain of signal transducing histidine kinase"/>
    <property type="match status" value="1"/>
</dbReference>
<keyword evidence="10 12" id="KW-0472">Membrane</keyword>
<dbReference type="GO" id="GO:0000155">
    <property type="term" value="F:phosphorelay sensor kinase activity"/>
    <property type="evidence" value="ECO:0007669"/>
    <property type="project" value="InterPro"/>
</dbReference>
<accession>A0A090FR77</accession>
<dbReference type="PROSITE" id="PS50113">
    <property type="entry name" value="PAC"/>
    <property type="match status" value="1"/>
</dbReference>
<dbReference type="InterPro" id="IPR001610">
    <property type="entry name" value="PAC"/>
</dbReference>
<feature type="domain" description="Histidine kinase" evidence="13">
    <location>
        <begin position="545"/>
        <end position="764"/>
    </location>
</feature>
<dbReference type="PROSITE" id="PS50109">
    <property type="entry name" value="HIS_KIN"/>
    <property type="match status" value="1"/>
</dbReference>
<evidence type="ECO:0000256" key="7">
    <source>
        <dbReference type="ARBA" id="ARBA00022777"/>
    </source>
</evidence>
<dbReference type="InterPro" id="IPR036097">
    <property type="entry name" value="HisK_dim/P_sf"/>
</dbReference>
<dbReference type="SMART" id="SM00387">
    <property type="entry name" value="HATPase_c"/>
    <property type="match status" value="1"/>
</dbReference>
<dbReference type="AlphaFoldDB" id="A0A090FR77"/>
<dbReference type="InterPro" id="IPR036890">
    <property type="entry name" value="HATPase_C_sf"/>
</dbReference>
<proteinExistence type="predicted"/>
<dbReference type="InterPro" id="IPR000014">
    <property type="entry name" value="PAS"/>
</dbReference>
<evidence type="ECO:0000256" key="5">
    <source>
        <dbReference type="ARBA" id="ARBA00022679"/>
    </source>
</evidence>
<dbReference type="SMART" id="SM00388">
    <property type="entry name" value="HisKA"/>
    <property type="match status" value="1"/>
</dbReference>
<dbReference type="SUPFAM" id="SSF55874">
    <property type="entry name" value="ATPase domain of HSP90 chaperone/DNA topoisomerase II/histidine kinase"/>
    <property type="match status" value="1"/>
</dbReference>
<dbReference type="GO" id="GO:0016020">
    <property type="term" value="C:membrane"/>
    <property type="evidence" value="ECO:0007669"/>
    <property type="project" value="UniProtKB-SubCell"/>
</dbReference>
<dbReference type="PRINTS" id="PR00344">
    <property type="entry name" value="BCTRLSENSOR"/>
</dbReference>
<evidence type="ECO:0000256" key="12">
    <source>
        <dbReference type="SAM" id="Phobius"/>
    </source>
</evidence>
<evidence type="ECO:0000256" key="9">
    <source>
        <dbReference type="ARBA" id="ARBA00023012"/>
    </source>
</evidence>
<dbReference type="InterPro" id="IPR035965">
    <property type="entry name" value="PAS-like_dom_sf"/>
</dbReference>
<feature type="coiled-coil region" evidence="11">
    <location>
        <begin position="508"/>
        <end position="538"/>
    </location>
</feature>
<keyword evidence="6" id="KW-0547">Nucleotide-binding</keyword>
<dbReference type="GeneID" id="31893785"/>
<organism evidence="15 16">
    <name type="scientific">Mesorhizobium plurifarium</name>
    <dbReference type="NCBI Taxonomy" id="69974"/>
    <lineage>
        <taxon>Bacteria</taxon>
        <taxon>Pseudomonadati</taxon>
        <taxon>Pseudomonadota</taxon>
        <taxon>Alphaproteobacteria</taxon>
        <taxon>Hyphomicrobiales</taxon>
        <taxon>Phyllobacteriaceae</taxon>
        <taxon>Mesorhizobium</taxon>
    </lineage>
</organism>
<evidence type="ECO:0000256" key="10">
    <source>
        <dbReference type="ARBA" id="ARBA00023136"/>
    </source>
</evidence>
<dbReference type="SMART" id="SM00086">
    <property type="entry name" value="PAC"/>
    <property type="match status" value="1"/>
</dbReference>
<evidence type="ECO:0000259" key="13">
    <source>
        <dbReference type="PROSITE" id="PS50109"/>
    </source>
</evidence>
<dbReference type="PANTHER" id="PTHR43711">
    <property type="entry name" value="TWO-COMPONENT HISTIDINE KINASE"/>
    <property type="match status" value="1"/>
</dbReference>
<keyword evidence="7 15" id="KW-0418">Kinase</keyword>
<dbReference type="EC" id="2.7.13.3" evidence="3"/>
<dbReference type="InterPro" id="IPR003661">
    <property type="entry name" value="HisK_dim/P_dom"/>
</dbReference>
<evidence type="ECO:0000256" key="11">
    <source>
        <dbReference type="SAM" id="Coils"/>
    </source>
</evidence>
<keyword evidence="4" id="KW-0597">Phosphoprotein</keyword>
<evidence type="ECO:0000256" key="6">
    <source>
        <dbReference type="ARBA" id="ARBA00022741"/>
    </source>
</evidence>
<dbReference type="CDD" id="cd00082">
    <property type="entry name" value="HisKA"/>
    <property type="match status" value="1"/>
</dbReference>
<evidence type="ECO:0000256" key="1">
    <source>
        <dbReference type="ARBA" id="ARBA00000085"/>
    </source>
</evidence>
<dbReference type="CDD" id="cd00130">
    <property type="entry name" value="PAS"/>
    <property type="match status" value="1"/>
</dbReference>
<protein>
    <recommendedName>
        <fullName evidence="3">histidine kinase</fullName>
        <ecNumber evidence="3">2.7.13.3</ecNumber>
    </recommendedName>
</protein>
<gene>
    <name evidence="15" type="ORF">MPLDJ20_80342</name>
</gene>
<dbReference type="InterPro" id="IPR005467">
    <property type="entry name" value="His_kinase_dom"/>
</dbReference>
<dbReference type="Pfam" id="PF12860">
    <property type="entry name" value="PAS_7"/>
    <property type="match status" value="1"/>
</dbReference>
<evidence type="ECO:0000313" key="16">
    <source>
        <dbReference type="Proteomes" id="UP000046373"/>
    </source>
</evidence>
<feature type="transmembrane region" description="Helical" evidence="12">
    <location>
        <begin position="212"/>
        <end position="232"/>
    </location>
</feature>
<dbReference type="Gene3D" id="1.10.287.130">
    <property type="match status" value="1"/>
</dbReference>
<keyword evidence="11" id="KW-0175">Coiled coil</keyword>
<dbReference type="NCBIfam" id="TIGR00229">
    <property type="entry name" value="sensory_box"/>
    <property type="match status" value="1"/>
</dbReference>
<dbReference type="InterPro" id="IPR050736">
    <property type="entry name" value="Sensor_HK_Regulatory"/>
</dbReference>
<dbReference type="Proteomes" id="UP000046373">
    <property type="component" value="Unassembled WGS sequence"/>
</dbReference>
<keyword evidence="12" id="KW-1133">Transmembrane helix</keyword>
<dbReference type="Gene3D" id="3.30.450.20">
    <property type="entry name" value="PAS domain"/>
    <property type="match status" value="2"/>
</dbReference>
<evidence type="ECO:0000313" key="15">
    <source>
        <dbReference type="EMBL" id="CDX46367.1"/>
    </source>
</evidence>
<keyword evidence="9" id="KW-0902">Two-component regulatory system</keyword>
<feature type="transmembrane region" description="Helical" evidence="12">
    <location>
        <begin position="50"/>
        <end position="69"/>
    </location>
</feature>
<comment type="catalytic activity">
    <reaction evidence="1">
        <text>ATP + protein L-histidine = ADP + protein N-phospho-L-histidine.</text>
        <dbReference type="EC" id="2.7.13.3"/>
    </reaction>
</comment>